<keyword evidence="4 6" id="KW-1133">Transmembrane helix</keyword>
<comment type="subcellular location">
    <subcellularLocation>
        <location evidence="1">Cell membrane</location>
        <topology evidence="1">Multi-pass membrane protein</topology>
    </subcellularLocation>
</comment>
<dbReference type="STRING" id="112901.SAMN04488500_12424"/>
<dbReference type="Proteomes" id="UP000192738">
    <property type="component" value="Unassembled WGS sequence"/>
</dbReference>
<feature type="transmembrane region" description="Helical" evidence="6">
    <location>
        <begin position="36"/>
        <end position="54"/>
    </location>
</feature>
<evidence type="ECO:0000313" key="7">
    <source>
        <dbReference type="EMBL" id="SMD08889.1"/>
    </source>
</evidence>
<dbReference type="Pfam" id="PF03899">
    <property type="entry name" value="ATP-synt_I"/>
    <property type="match status" value="1"/>
</dbReference>
<evidence type="ECO:0000256" key="5">
    <source>
        <dbReference type="ARBA" id="ARBA00023136"/>
    </source>
</evidence>
<gene>
    <name evidence="7" type="ORF">SAMN04488500_12424</name>
</gene>
<dbReference type="GO" id="GO:0005886">
    <property type="term" value="C:plasma membrane"/>
    <property type="evidence" value="ECO:0007669"/>
    <property type="project" value="UniProtKB-SubCell"/>
</dbReference>
<keyword evidence="5 6" id="KW-0472">Membrane</keyword>
<keyword evidence="2" id="KW-1003">Cell membrane</keyword>
<evidence type="ECO:0000313" key="8">
    <source>
        <dbReference type="Proteomes" id="UP000192738"/>
    </source>
</evidence>
<evidence type="ECO:0000256" key="4">
    <source>
        <dbReference type="ARBA" id="ARBA00022989"/>
    </source>
</evidence>
<reference evidence="7 8" key="1">
    <citation type="submission" date="2017-04" db="EMBL/GenBank/DDBJ databases">
        <authorList>
            <person name="Afonso C.L."/>
            <person name="Miller P.J."/>
            <person name="Scott M.A."/>
            <person name="Spackman E."/>
            <person name="Goraichik I."/>
            <person name="Dimitrov K.M."/>
            <person name="Suarez D.L."/>
            <person name="Swayne D.E."/>
        </authorList>
    </citation>
    <scope>NUCLEOTIDE SEQUENCE [LARGE SCALE GENOMIC DNA]</scope>
    <source>
        <strain evidence="7 8">DSM 5090</strain>
    </source>
</reference>
<organism evidence="7 8">
    <name type="scientific">Sporomusa malonica</name>
    <dbReference type="NCBI Taxonomy" id="112901"/>
    <lineage>
        <taxon>Bacteria</taxon>
        <taxon>Bacillati</taxon>
        <taxon>Bacillota</taxon>
        <taxon>Negativicutes</taxon>
        <taxon>Selenomonadales</taxon>
        <taxon>Sporomusaceae</taxon>
        <taxon>Sporomusa</taxon>
    </lineage>
</organism>
<feature type="transmembrane region" description="Helical" evidence="6">
    <location>
        <begin position="12"/>
        <end position="30"/>
    </location>
</feature>
<evidence type="ECO:0000256" key="3">
    <source>
        <dbReference type="ARBA" id="ARBA00022692"/>
    </source>
</evidence>
<sequence length="129" mass="14606">MKNYEFKVRNMLAQIAMFGVVFCPIAYFYYTVQVTTGLLIGLVTGSIYFLYLYRQIENVKVLSKQQAVEHIRGGSIIRLGAMVLVLVVISHVFKVNVLAFVVGFFTMPVFLFINGMLLVAKQVEDAKKI</sequence>
<dbReference type="AlphaFoldDB" id="A0A1W2EGR6"/>
<keyword evidence="8" id="KW-1185">Reference proteome</keyword>
<dbReference type="InterPro" id="IPR005598">
    <property type="entry name" value="ATP_synth_I"/>
</dbReference>
<protein>
    <submittedName>
        <fullName evidence="7">ATP synthase I chain</fullName>
    </submittedName>
</protein>
<evidence type="ECO:0000256" key="6">
    <source>
        <dbReference type="SAM" id="Phobius"/>
    </source>
</evidence>
<accession>A0A1W2EGR6</accession>
<keyword evidence="3 6" id="KW-0812">Transmembrane</keyword>
<proteinExistence type="predicted"/>
<feature type="transmembrane region" description="Helical" evidence="6">
    <location>
        <begin position="99"/>
        <end position="120"/>
    </location>
</feature>
<evidence type="ECO:0000256" key="2">
    <source>
        <dbReference type="ARBA" id="ARBA00022475"/>
    </source>
</evidence>
<dbReference type="RefSeq" id="WP_176215631.1">
    <property type="nucleotide sequence ID" value="NZ_FWXI01000024.1"/>
</dbReference>
<evidence type="ECO:0000256" key="1">
    <source>
        <dbReference type="ARBA" id="ARBA00004651"/>
    </source>
</evidence>
<name>A0A1W2EGR6_9FIRM</name>
<dbReference type="EMBL" id="FWXI01000024">
    <property type="protein sequence ID" value="SMD08889.1"/>
    <property type="molecule type" value="Genomic_DNA"/>
</dbReference>
<feature type="transmembrane region" description="Helical" evidence="6">
    <location>
        <begin position="75"/>
        <end position="93"/>
    </location>
</feature>